<dbReference type="InterPro" id="IPR013083">
    <property type="entry name" value="Znf_RING/FYVE/PHD"/>
</dbReference>
<feature type="compositionally biased region" description="Low complexity" evidence="4">
    <location>
        <begin position="143"/>
        <end position="164"/>
    </location>
</feature>
<dbReference type="SUPFAM" id="SSF57903">
    <property type="entry name" value="FYVE/PHD zinc finger"/>
    <property type="match status" value="1"/>
</dbReference>
<dbReference type="InterPro" id="IPR011011">
    <property type="entry name" value="Znf_FYVE_PHD"/>
</dbReference>
<keyword evidence="7" id="KW-1185">Reference proteome</keyword>
<keyword evidence="2" id="KW-0863">Zinc-finger</keyword>
<evidence type="ECO:0000313" key="7">
    <source>
        <dbReference type="Proteomes" id="UP001153737"/>
    </source>
</evidence>
<evidence type="ECO:0000313" key="6">
    <source>
        <dbReference type="EMBL" id="CAG9813610.1"/>
    </source>
</evidence>
<gene>
    <name evidence="6" type="ORF">PHAECO_LOCUS1253</name>
</gene>
<dbReference type="Proteomes" id="UP001153737">
    <property type="component" value="Chromosome 1"/>
</dbReference>
<dbReference type="OrthoDB" id="6764310at2759"/>
<name>A0A9N9SB48_PHACE</name>
<organism evidence="6 7">
    <name type="scientific">Phaedon cochleariae</name>
    <name type="common">Mustard beetle</name>
    <dbReference type="NCBI Taxonomy" id="80249"/>
    <lineage>
        <taxon>Eukaryota</taxon>
        <taxon>Metazoa</taxon>
        <taxon>Ecdysozoa</taxon>
        <taxon>Arthropoda</taxon>
        <taxon>Hexapoda</taxon>
        <taxon>Insecta</taxon>
        <taxon>Pterygota</taxon>
        <taxon>Neoptera</taxon>
        <taxon>Endopterygota</taxon>
        <taxon>Coleoptera</taxon>
        <taxon>Polyphaga</taxon>
        <taxon>Cucujiformia</taxon>
        <taxon>Chrysomeloidea</taxon>
        <taxon>Chrysomelidae</taxon>
        <taxon>Chrysomelinae</taxon>
        <taxon>Chrysomelini</taxon>
        <taxon>Phaedon</taxon>
    </lineage>
</organism>
<evidence type="ECO:0000259" key="5">
    <source>
        <dbReference type="SMART" id="SM00249"/>
    </source>
</evidence>
<dbReference type="Gene3D" id="3.30.40.10">
    <property type="entry name" value="Zinc/RING finger domain, C3HC4 (zinc finger)"/>
    <property type="match status" value="1"/>
</dbReference>
<evidence type="ECO:0000256" key="1">
    <source>
        <dbReference type="ARBA" id="ARBA00022723"/>
    </source>
</evidence>
<dbReference type="GO" id="GO:0008270">
    <property type="term" value="F:zinc ion binding"/>
    <property type="evidence" value="ECO:0007669"/>
    <property type="project" value="UniProtKB-KW"/>
</dbReference>
<proteinExistence type="predicted"/>
<dbReference type="InterPro" id="IPR001965">
    <property type="entry name" value="Znf_PHD"/>
</dbReference>
<dbReference type="SMART" id="SM00249">
    <property type="entry name" value="PHD"/>
    <property type="match status" value="1"/>
</dbReference>
<dbReference type="AlphaFoldDB" id="A0A9N9SB48"/>
<reference evidence="6" key="1">
    <citation type="submission" date="2022-01" db="EMBL/GenBank/DDBJ databases">
        <authorList>
            <person name="King R."/>
        </authorList>
    </citation>
    <scope>NUCLEOTIDE SEQUENCE</scope>
</reference>
<evidence type="ECO:0000256" key="4">
    <source>
        <dbReference type="SAM" id="MobiDB-lite"/>
    </source>
</evidence>
<keyword evidence="1" id="KW-0479">Metal-binding</keyword>
<feature type="region of interest" description="Disordered" evidence="4">
    <location>
        <begin position="133"/>
        <end position="164"/>
    </location>
</feature>
<protein>
    <recommendedName>
        <fullName evidence="5">Zinc finger PHD-type domain-containing protein</fullName>
    </recommendedName>
</protein>
<accession>A0A9N9SB48</accession>
<dbReference type="EMBL" id="OU896707">
    <property type="protein sequence ID" value="CAG9813610.1"/>
    <property type="molecule type" value="Genomic_DNA"/>
</dbReference>
<feature type="domain" description="Zinc finger PHD-type" evidence="5">
    <location>
        <begin position="23"/>
        <end position="69"/>
    </location>
</feature>
<evidence type="ECO:0000256" key="2">
    <source>
        <dbReference type="ARBA" id="ARBA00022771"/>
    </source>
</evidence>
<evidence type="ECO:0000256" key="3">
    <source>
        <dbReference type="ARBA" id="ARBA00022833"/>
    </source>
</evidence>
<reference evidence="6" key="2">
    <citation type="submission" date="2022-10" db="EMBL/GenBank/DDBJ databases">
        <authorList>
            <consortium name="ENA_rothamsted_submissions"/>
            <consortium name="culmorum"/>
            <person name="King R."/>
        </authorList>
    </citation>
    <scope>NUCLEOTIDE SEQUENCE</scope>
</reference>
<dbReference type="CDD" id="cd15489">
    <property type="entry name" value="PHD_SF"/>
    <property type="match status" value="1"/>
</dbReference>
<sequence>MADGKVGVPDDPNKNLKISQNTLCFSCKRGVKGDLKCQKCQVSYHPSCAVRLKGLRVISYEEVICPACVVKHDGEHLLSDITKENELLSKLVLVLMDNQELLRCRINDLETQVAENRNISDLTSNFKNGISDSSNLVGHGHGQSNQSNLNHNQSYASAASSRSATFDVNKNKASSFKDNGRAVTAVSSVSAVNAKMNSSKPKNIIPSASSQNTEQITIQQVSSAILESTSRAAMKDLQDLGDVDNQGQSHADENWIKPYNRRNRKFLVGDNTETADVRAITKFVSFHVTRLHPSTSADSLKSILLDQFPEVTVEPIKSKYPNNYASMKVNISQDNYKKAWRKDIWPKGAFVSKFFQKKGMPQSVVDPTAVA</sequence>
<keyword evidence="3" id="KW-0862">Zinc</keyword>